<proteinExistence type="predicted"/>
<sequence length="151" mass="16633">MIRQKIKKTGLLLIFVFCAWSGYAQVPSKPVDAFTLRAGYNHNRDKNTAFLGGGYLVGDYFWASATFYGGVHYLKYDGRHRIVPEIGADFHAVMVMAGLSVTPCSVQPKVGLSLLSIANVTAGYSIPFGREQLFKGFTLGVQIQLPVINRK</sequence>
<organism evidence="2 4">
    <name type="scientific">Tannerella forsythia</name>
    <name type="common">Bacteroides forsythus</name>
    <dbReference type="NCBI Taxonomy" id="28112"/>
    <lineage>
        <taxon>Bacteria</taxon>
        <taxon>Pseudomonadati</taxon>
        <taxon>Bacteroidota</taxon>
        <taxon>Bacteroidia</taxon>
        <taxon>Bacteroidales</taxon>
        <taxon>Tannerellaceae</taxon>
        <taxon>Tannerella</taxon>
    </lineage>
</organism>
<dbReference type="OrthoDB" id="1149207at2"/>
<evidence type="ECO:0000256" key="1">
    <source>
        <dbReference type="SAM" id="SignalP"/>
    </source>
</evidence>
<dbReference type="AlphaFoldDB" id="A0A3P1XS64"/>
<feature type="chain" id="PRO_5036087628" description="Outer membrane protein beta-barrel domain-containing protein" evidence="1">
    <location>
        <begin position="25"/>
        <end position="151"/>
    </location>
</feature>
<dbReference type="EMBL" id="RQYN01000077">
    <property type="protein sequence ID" value="RRD70358.1"/>
    <property type="molecule type" value="Genomic_DNA"/>
</dbReference>
<evidence type="ECO:0000313" key="5">
    <source>
        <dbReference type="Proteomes" id="UP000279860"/>
    </source>
</evidence>
<dbReference type="Proteomes" id="UP000279860">
    <property type="component" value="Unassembled WGS sequence"/>
</dbReference>
<evidence type="ECO:0008006" key="6">
    <source>
        <dbReference type="Google" id="ProtNLM"/>
    </source>
</evidence>
<evidence type="ECO:0000313" key="2">
    <source>
        <dbReference type="EMBL" id="RRD61684.1"/>
    </source>
</evidence>
<feature type="signal peptide" evidence="1">
    <location>
        <begin position="1"/>
        <end position="24"/>
    </location>
</feature>
<gene>
    <name evidence="2" type="ORF">EII40_05775</name>
    <name evidence="3" type="ORF">EII41_12760</name>
</gene>
<protein>
    <recommendedName>
        <fullName evidence="6">Outer membrane protein beta-barrel domain-containing protein</fullName>
    </recommendedName>
</protein>
<dbReference type="EMBL" id="RQYS01000021">
    <property type="protein sequence ID" value="RRD61684.1"/>
    <property type="molecule type" value="Genomic_DNA"/>
</dbReference>
<keyword evidence="1" id="KW-0732">Signal</keyword>
<accession>A0A3P1XS64</accession>
<evidence type="ECO:0000313" key="4">
    <source>
        <dbReference type="Proteomes" id="UP000278609"/>
    </source>
</evidence>
<evidence type="ECO:0000313" key="3">
    <source>
        <dbReference type="EMBL" id="RRD70358.1"/>
    </source>
</evidence>
<name>A0A3P1XS64_TANFO</name>
<comment type="caution">
    <text evidence="2">The sequence shown here is derived from an EMBL/GenBank/DDBJ whole genome shotgun (WGS) entry which is preliminary data.</text>
</comment>
<dbReference type="RefSeq" id="WP_124751331.1">
    <property type="nucleotide sequence ID" value="NZ_RQYN01000077.1"/>
</dbReference>
<reference evidence="4 5" key="1">
    <citation type="submission" date="2018-11" db="EMBL/GenBank/DDBJ databases">
        <title>Genomes From Bacteria Associated with the Canine Oral Cavity: a Test Case for Automated Genome-Based Taxonomic Assignment.</title>
        <authorList>
            <person name="Coil D.A."/>
            <person name="Jospin G."/>
            <person name="Darling A.E."/>
            <person name="Wallis C."/>
            <person name="Davis I.J."/>
            <person name="Harris S."/>
            <person name="Eisen J.A."/>
            <person name="Holcombe L.J."/>
            <person name="O'Flynn C."/>
        </authorList>
    </citation>
    <scope>NUCLEOTIDE SEQUENCE [LARGE SCALE GENOMIC DNA]</scope>
    <source>
        <strain evidence="3 5">OH1426_COT-023</strain>
        <strain evidence="2 4">OH2617_COT-023</strain>
    </source>
</reference>
<dbReference type="Proteomes" id="UP000278609">
    <property type="component" value="Unassembled WGS sequence"/>
</dbReference>